<reference evidence="2 3" key="1">
    <citation type="submission" date="2020-11" db="EMBL/GenBank/DDBJ databases">
        <title>Insectihabitans protaetiae gen. nov. sp. nov. and Insectihabitans allomyrinae sp. nov., isolated from larvae of Protaetia brevitarsis seulensis and Allomyrina dichotoma, respectively.</title>
        <authorList>
            <person name="Lee S.D."/>
            <person name="Byeon Y.-S."/>
            <person name="Kim S.-M."/>
            <person name="Yang H.L."/>
            <person name="Kim I.S."/>
        </authorList>
    </citation>
    <scope>NUCLEOTIDE SEQUENCE [LARGE SCALE GENOMIC DNA]</scope>
    <source>
        <strain evidence="2 3">BWR-B9</strain>
    </source>
</reference>
<dbReference type="InterPro" id="IPR008523">
    <property type="entry name" value="DUF805"/>
</dbReference>
<keyword evidence="1" id="KW-0472">Membrane</keyword>
<gene>
    <name evidence="2" type="ORF">I2494_11070</name>
</gene>
<comment type="caution">
    <text evidence="2">The sequence shown here is derived from an EMBL/GenBank/DDBJ whole genome shotgun (WGS) entry which is preliminary data.</text>
</comment>
<feature type="transmembrane region" description="Helical" evidence="1">
    <location>
        <begin position="147"/>
        <end position="164"/>
    </location>
</feature>
<dbReference type="PANTHER" id="PTHR34980">
    <property type="entry name" value="INNER MEMBRANE PROTEIN-RELATED-RELATED"/>
    <property type="match status" value="1"/>
</dbReference>
<dbReference type="Proteomes" id="UP001296921">
    <property type="component" value="Unassembled WGS sequence"/>
</dbReference>
<dbReference type="RefSeq" id="WP_218466954.1">
    <property type="nucleotide sequence ID" value="NZ_JADRCR010000005.1"/>
</dbReference>
<keyword evidence="1" id="KW-1133">Transmembrane helix</keyword>
<dbReference type="Pfam" id="PF05656">
    <property type="entry name" value="DUF805"/>
    <property type="match status" value="1"/>
</dbReference>
<accession>A0ABS1IR74</accession>
<organism evidence="2 3">
    <name type="scientific">Limnobaculum allomyrinae</name>
    <dbReference type="NCBI Taxonomy" id="2791986"/>
    <lineage>
        <taxon>Bacteria</taxon>
        <taxon>Pseudomonadati</taxon>
        <taxon>Pseudomonadota</taxon>
        <taxon>Gammaproteobacteria</taxon>
        <taxon>Enterobacterales</taxon>
        <taxon>Budviciaceae</taxon>
        <taxon>Limnobaculum</taxon>
    </lineage>
</organism>
<evidence type="ECO:0000256" key="1">
    <source>
        <dbReference type="SAM" id="Phobius"/>
    </source>
</evidence>
<name>A0ABS1IR74_9GAMM</name>
<keyword evidence="1" id="KW-0812">Transmembrane</keyword>
<evidence type="ECO:0000313" key="2">
    <source>
        <dbReference type="EMBL" id="MBK5144251.1"/>
    </source>
</evidence>
<keyword evidence="3" id="KW-1185">Reference proteome</keyword>
<dbReference type="PANTHER" id="PTHR34980:SF2">
    <property type="entry name" value="INNER MEMBRANE PROTEIN YHAH-RELATED"/>
    <property type="match status" value="1"/>
</dbReference>
<evidence type="ECO:0000313" key="3">
    <source>
        <dbReference type="Proteomes" id="UP001296921"/>
    </source>
</evidence>
<sequence length="210" mass="23593">MKGTILDFSVQTSIGIISGNDDQRYTFQGKDWREQSTPKRGDAVDFGVAEGNVAEDIFLVLVPVKKSNLATINNIKALGSESEHIAILEKERNYNIIDWFMKCLNNCTNFSARARRKEYWMFGLMVLGPAVIAFFIDMIMFYGEMRVLWLVIILGAIPGIALNVRRLHDINLPGWLAILLFIPLIGGIVGIVIGCIDTKPEPNQWGYPTK</sequence>
<feature type="transmembrane region" description="Helical" evidence="1">
    <location>
        <begin position="176"/>
        <end position="194"/>
    </location>
</feature>
<dbReference type="EMBL" id="JADRCR010000005">
    <property type="protein sequence ID" value="MBK5144251.1"/>
    <property type="molecule type" value="Genomic_DNA"/>
</dbReference>
<proteinExistence type="predicted"/>
<protein>
    <submittedName>
        <fullName evidence="2">DUF805 domain-containing protein</fullName>
    </submittedName>
</protein>
<feature type="transmembrane region" description="Helical" evidence="1">
    <location>
        <begin position="119"/>
        <end position="141"/>
    </location>
</feature>